<dbReference type="PRINTS" id="PR00412">
    <property type="entry name" value="EPOXHYDRLASE"/>
</dbReference>
<dbReference type="GeneID" id="91097036"/>
<organism evidence="5 6">
    <name type="scientific">Kwoniella dendrophila CBS 6074</name>
    <dbReference type="NCBI Taxonomy" id="1295534"/>
    <lineage>
        <taxon>Eukaryota</taxon>
        <taxon>Fungi</taxon>
        <taxon>Dikarya</taxon>
        <taxon>Basidiomycota</taxon>
        <taxon>Agaricomycotina</taxon>
        <taxon>Tremellomycetes</taxon>
        <taxon>Tremellales</taxon>
        <taxon>Cryptococcaceae</taxon>
        <taxon>Kwoniella</taxon>
    </lineage>
</organism>
<evidence type="ECO:0000313" key="6">
    <source>
        <dbReference type="Proteomes" id="UP001355207"/>
    </source>
</evidence>
<dbReference type="InterPro" id="IPR010497">
    <property type="entry name" value="Epoxide_hydro_N"/>
</dbReference>
<sequence>MSYSNPPFKPTISLEPFKISIPDKDLEDLKILIGLSRLPKETYENKNTEPNRFNKQNNNFGVSRKWLDETRTYWVDQYDWRKQESRINSQPAFTAQVKNKDGLEYKIHFAALFSNKKDAIPIILSHGWPGSFIEFLPIMEHVREQYNPDSLPYHLIFPSSPGYLFSDSPPTDREFSVKDIGYLYDQLMKGLGFGDAYIAQGGDVGSFITNELGMSYDGCKAIHLNMRKFSQPPPGTQESSKPFGIPEMLEHFQLYGYNLEHATRPSTIGLVVGSNPISLLCWIGEKLLEWSDENPSIDTILTFISLYWFTDTFPSSIYTYRYGFGSKRDVKSAENEYQHTPTGYTYHPKEITPVPVHWVKTAHNLVWSKEYESGGHFAALEKPERLWGDVEEFVKQVWPNDSSE</sequence>
<keyword evidence="6" id="KW-1185">Reference proteome</keyword>
<proteinExistence type="inferred from homology"/>
<dbReference type="InterPro" id="IPR029058">
    <property type="entry name" value="AB_hydrolase_fold"/>
</dbReference>
<dbReference type="PANTHER" id="PTHR21661">
    <property type="entry name" value="EPOXIDE HYDROLASE 1-RELATED"/>
    <property type="match status" value="1"/>
</dbReference>
<evidence type="ECO:0000256" key="2">
    <source>
        <dbReference type="ARBA" id="ARBA00022801"/>
    </source>
</evidence>
<dbReference type="RefSeq" id="XP_066078183.1">
    <property type="nucleotide sequence ID" value="XM_066222086.1"/>
</dbReference>
<dbReference type="EMBL" id="CP144105">
    <property type="protein sequence ID" value="WWC91421.1"/>
    <property type="molecule type" value="Genomic_DNA"/>
</dbReference>
<feature type="active site" description="Proton acceptor" evidence="3">
    <location>
        <position position="376"/>
    </location>
</feature>
<protein>
    <recommendedName>
        <fullName evidence="4">Epoxide hydrolase N-terminal domain-containing protein</fullName>
    </recommendedName>
</protein>
<dbReference type="GO" id="GO:0004301">
    <property type="term" value="F:epoxide hydrolase activity"/>
    <property type="evidence" value="ECO:0007669"/>
    <property type="project" value="TreeGrafter"/>
</dbReference>
<feature type="active site" description="Proton donor" evidence="3">
    <location>
        <position position="320"/>
    </location>
</feature>
<keyword evidence="2" id="KW-0378">Hydrolase</keyword>
<feature type="active site" description="Nucleophile" evidence="3">
    <location>
        <position position="203"/>
    </location>
</feature>
<feature type="domain" description="Epoxide hydrolase N-terminal" evidence="4">
    <location>
        <begin position="15"/>
        <end position="135"/>
    </location>
</feature>
<evidence type="ECO:0000313" key="5">
    <source>
        <dbReference type="EMBL" id="WWC91421.1"/>
    </source>
</evidence>
<dbReference type="InterPro" id="IPR000639">
    <property type="entry name" value="Epox_hydrolase-like"/>
</dbReference>
<evidence type="ECO:0000256" key="3">
    <source>
        <dbReference type="PIRSR" id="PIRSR001112-1"/>
    </source>
</evidence>
<dbReference type="InterPro" id="IPR016292">
    <property type="entry name" value="Epoxide_hydrolase"/>
</dbReference>
<dbReference type="SUPFAM" id="SSF53474">
    <property type="entry name" value="alpha/beta-Hydrolases"/>
    <property type="match status" value="1"/>
</dbReference>
<dbReference type="GO" id="GO:0097176">
    <property type="term" value="P:epoxide metabolic process"/>
    <property type="evidence" value="ECO:0007669"/>
    <property type="project" value="TreeGrafter"/>
</dbReference>
<dbReference type="Proteomes" id="UP001355207">
    <property type="component" value="Chromosome 8"/>
</dbReference>
<dbReference type="AlphaFoldDB" id="A0AAX4K118"/>
<gene>
    <name evidence="5" type="ORF">L201_006367</name>
</gene>
<accession>A0AAX4K118</accession>
<reference evidence="5 6" key="1">
    <citation type="submission" date="2024-01" db="EMBL/GenBank/DDBJ databases">
        <title>Comparative genomics of Cryptococcus and Kwoniella reveals pathogenesis evolution and contrasting modes of karyotype evolution via chromosome fusion or intercentromeric recombination.</title>
        <authorList>
            <person name="Coelho M.A."/>
            <person name="David-Palma M."/>
            <person name="Shea T."/>
            <person name="Bowers K."/>
            <person name="McGinley-Smith S."/>
            <person name="Mohammad A.W."/>
            <person name="Gnirke A."/>
            <person name="Yurkov A.M."/>
            <person name="Nowrousian M."/>
            <person name="Sun S."/>
            <person name="Cuomo C.A."/>
            <person name="Heitman J."/>
        </authorList>
    </citation>
    <scope>NUCLEOTIDE SEQUENCE [LARGE SCALE GENOMIC DNA]</scope>
    <source>
        <strain evidence="5 6">CBS 6074</strain>
    </source>
</reference>
<name>A0AAX4K118_9TREE</name>
<dbReference type="PANTHER" id="PTHR21661:SF39">
    <property type="entry name" value="HYDROLASE, PUTATIVE (AFU_ORTHOLOGUE AFUA_3G08960)-RELATED"/>
    <property type="match status" value="1"/>
</dbReference>
<evidence type="ECO:0000259" key="4">
    <source>
        <dbReference type="Pfam" id="PF06441"/>
    </source>
</evidence>
<comment type="similarity">
    <text evidence="1">Belongs to the peptidase S33 family.</text>
</comment>
<evidence type="ECO:0000256" key="1">
    <source>
        <dbReference type="ARBA" id="ARBA00010088"/>
    </source>
</evidence>
<dbReference type="Pfam" id="PF06441">
    <property type="entry name" value="EHN"/>
    <property type="match status" value="1"/>
</dbReference>
<dbReference type="Gene3D" id="3.40.50.1820">
    <property type="entry name" value="alpha/beta hydrolase"/>
    <property type="match status" value="1"/>
</dbReference>
<dbReference type="PIRSF" id="PIRSF001112">
    <property type="entry name" value="Epoxide_hydrolase"/>
    <property type="match status" value="1"/>
</dbReference>